<keyword evidence="1" id="KW-0732">Signal</keyword>
<accession>T1DUP7</accession>
<dbReference type="AlphaFoldDB" id="T1DUP7"/>
<evidence type="ECO:0000256" key="1">
    <source>
        <dbReference type="SAM" id="SignalP"/>
    </source>
</evidence>
<evidence type="ECO:0000313" key="3">
    <source>
        <dbReference type="Proteomes" id="UP000018143"/>
    </source>
</evidence>
<sequence>MSKLSRGFASLVIFANCVFASGGTSTEDFFYQRGYEVGFSNGFEEGVKQAMAESKKMLELYGNELKAYEIGKYLIKTQNLTYPQVWQELDESSGMVKLRIIPSRIEKELNVDELFSKFTQIPTMNSLTQNKAKLSLEEKNSVYLSNRDSNINALPQSVNSASNQHTLNVKKTSKNLDILKRANVVFSDEGETYNVLFFTNIEKQDFCKQYEICK</sequence>
<dbReference type="OrthoDB" id="5325743at2"/>
<evidence type="ECO:0008006" key="4">
    <source>
        <dbReference type="Google" id="ProtNLM"/>
    </source>
</evidence>
<keyword evidence="3" id="KW-1185">Reference proteome</keyword>
<organism evidence="2 3">
    <name type="scientific">Helicobacter fennelliae MRY12-0050</name>
    <dbReference type="NCBI Taxonomy" id="1325130"/>
    <lineage>
        <taxon>Bacteria</taxon>
        <taxon>Pseudomonadati</taxon>
        <taxon>Campylobacterota</taxon>
        <taxon>Epsilonproteobacteria</taxon>
        <taxon>Campylobacterales</taxon>
        <taxon>Helicobacteraceae</taxon>
        <taxon>Helicobacter</taxon>
    </lineage>
</organism>
<proteinExistence type="predicted"/>
<dbReference type="RefSeq" id="WP_023945968.1">
    <property type="nucleotide sequence ID" value="NZ_BASD01000001.1"/>
</dbReference>
<evidence type="ECO:0000313" key="2">
    <source>
        <dbReference type="EMBL" id="GAD17832.1"/>
    </source>
</evidence>
<dbReference type="eggNOG" id="ENOG5031ABZ">
    <property type="taxonomic scope" value="Bacteria"/>
</dbReference>
<feature type="signal peptide" evidence="1">
    <location>
        <begin position="1"/>
        <end position="20"/>
    </location>
</feature>
<name>T1DUP7_9HELI</name>
<feature type="chain" id="PRO_5004575094" description="Periplasmic protein" evidence="1">
    <location>
        <begin position="21"/>
        <end position="214"/>
    </location>
</feature>
<dbReference type="EMBL" id="BASD01000001">
    <property type="protein sequence ID" value="GAD17832.1"/>
    <property type="molecule type" value="Genomic_DNA"/>
</dbReference>
<protein>
    <recommendedName>
        <fullName evidence="4">Periplasmic protein</fullName>
    </recommendedName>
</protein>
<comment type="caution">
    <text evidence="2">The sequence shown here is derived from an EMBL/GenBank/DDBJ whole genome shotgun (WGS) entry which is preliminary data.</text>
</comment>
<reference evidence="2 3" key="1">
    <citation type="journal article" date="2013" name="Genome Announc.">
        <title>Draft Genome Sequence of Helicobacter fennelliae Strain MRY12-0050, Isolated from a Bacteremia Patient.</title>
        <authorList>
            <person name="Rimbara E."/>
            <person name="Matsui M."/>
            <person name="Mori S."/>
            <person name="Suzuki S."/>
            <person name="Suzuki M."/>
            <person name="Kim H."/>
            <person name="Sekizuka T."/>
            <person name="Kuroda M."/>
            <person name="Shibayama K."/>
        </authorList>
    </citation>
    <scope>NUCLEOTIDE SEQUENCE [LARGE SCALE GENOMIC DNA]</scope>
    <source>
        <strain evidence="2 3">MRY12-0050</strain>
    </source>
</reference>
<dbReference type="STRING" id="1325130.HFN_0647"/>
<gene>
    <name evidence="2" type="ORF">HFN_0647</name>
</gene>
<dbReference type="Proteomes" id="UP000018143">
    <property type="component" value="Unassembled WGS sequence"/>
</dbReference>